<name>A0ABY7NES4_9MICO</name>
<dbReference type="EMBL" id="CP075584">
    <property type="protein sequence ID" value="WBM81016.1"/>
    <property type="molecule type" value="Genomic_DNA"/>
</dbReference>
<protein>
    <submittedName>
        <fullName evidence="1">SRPBCC domain-containing protein</fullName>
    </submittedName>
</protein>
<dbReference type="SUPFAM" id="SSF55961">
    <property type="entry name" value="Bet v1-like"/>
    <property type="match status" value="1"/>
</dbReference>
<reference evidence="1 2" key="1">
    <citation type="submission" date="2021-05" db="EMBL/GenBank/DDBJ databases">
        <authorList>
            <person name="Kumar R."/>
            <person name="Kumar A."/>
            <person name="Mukhia S."/>
        </authorList>
    </citation>
    <scope>NUCLEOTIDE SEQUENCE [LARGE SCALE GENOMIC DNA]</scope>
    <source>
        <strain evidence="1 2">ERMR7:08</strain>
    </source>
</reference>
<accession>A0ABY7NES4</accession>
<dbReference type="RefSeq" id="WP_281535755.1">
    <property type="nucleotide sequence ID" value="NZ_CP075584.1"/>
</dbReference>
<keyword evidence="2" id="KW-1185">Reference proteome</keyword>
<organism evidence="1 2">
    <name type="scientific">Cryobacterium breve</name>
    <dbReference type="NCBI Taxonomy" id="1259258"/>
    <lineage>
        <taxon>Bacteria</taxon>
        <taxon>Bacillati</taxon>
        <taxon>Actinomycetota</taxon>
        <taxon>Actinomycetes</taxon>
        <taxon>Micrococcales</taxon>
        <taxon>Microbacteriaceae</taxon>
        <taxon>Cryobacterium</taxon>
    </lineage>
</organism>
<evidence type="ECO:0000313" key="2">
    <source>
        <dbReference type="Proteomes" id="UP001212421"/>
    </source>
</evidence>
<dbReference type="Gene3D" id="3.30.530.20">
    <property type="match status" value="1"/>
</dbReference>
<gene>
    <name evidence="1" type="ORF">KIV56_07075</name>
</gene>
<dbReference type="Proteomes" id="UP001212421">
    <property type="component" value="Chromosome"/>
</dbReference>
<dbReference type="Pfam" id="PF10604">
    <property type="entry name" value="Polyketide_cyc2"/>
    <property type="match status" value="1"/>
</dbReference>
<evidence type="ECO:0000313" key="1">
    <source>
        <dbReference type="EMBL" id="WBM81016.1"/>
    </source>
</evidence>
<dbReference type="InterPro" id="IPR019587">
    <property type="entry name" value="Polyketide_cyclase/dehydratase"/>
</dbReference>
<dbReference type="CDD" id="cd07822">
    <property type="entry name" value="SRPBCC_4"/>
    <property type="match status" value="1"/>
</dbReference>
<proteinExistence type="predicted"/>
<sequence>MKFFEARSTISATPEHVWGVLSDAGGWPSWDSGVESVDGTVMMGETLRIQSKIAPGRTFPVTVITLTRPSRLVFRSGMPLGLFRGTRTYTLRPLSPSETEFVMREEYTGPLAGLIGRSIPDLAPSFQQFANGLKERVEQGS</sequence>
<dbReference type="InterPro" id="IPR023393">
    <property type="entry name" value="START-like_dom_sf"/>
</dbReference>